<dbReference type="SUPFAM" id="SSF109910">
    <property type="entry name" value="YgfY-like"/>
    <property type="match status" value="1"/>
</dbReference>
<dbReference type="GO" id="GO:0006121">
    <property type="term" value="P:mitochondrial electron transport, succinate to ubiquinone"/>
    <property type="evidence" value="ECO:0007669"/>
    <property type="project" value="UniProtKB-UniRule"/>
</dbReference>
<comment type="similarity">
    <text evidence="4">Belongs to the SDHAF2 family.</text>
</comment>
<dbReference type="PANTHER" id="PTHR12469">
    <property type="entry name" value="PROTEIN EMI5 HOMOLOG, MITOCHONDRIAL"/>
    <property type="match status" value="1"/>
</dbReference>
<dbReference type="Proteomes" id="UP000186922">
    <property type="component" value="Unassembled WGS sequence"/>
</dbReference>
<gene>
    <name evidence="6" type="primary">RvY_15654-1</name>
    <name evidence="6" type="synonym">RvY_15654.1</name>
    <name evidence="6" type="ORF">RvY_15654</name>
</gene>
<accession>A0A1D1VX83</accession>
<evidence type="ECO:0000313" key="6">
    <source>
        <dbReference type="EMBL" id="GAV05536.1"/>
    </source>
</evidence>
<reference evidence="6 7" key="1">
    <citation type="journal article" date="2016" name="Nat. Commun.">
        <title>Extremotolerant tardigrade genome and improved radiotolerance of human cultured cells by tardigrade-unique protein.</title>
        <authorList>
            <person name="Hashimoto T."/>
            <person name="Horikawa D.D."/>
            <person name="Saito Y."/>
            <person name="Kuwahara H."/>
            <person name="Kozuka-Hata H."/>
            <person name="Shin-I T."/>
            <person name="Minakuchi Y."/>
            <person name="Ohishi K."/>
            <person name="Motoyama A."/>
            <person name="Aizu T."/>
            <person name="Enomoto A."/>
            <person name="Kondo K."/>
            <person name="Tanaka S."/>
            <person name="Hara Y."/>
            <person name="Koshikawa S."/>
            <person name="Sagara H."/>
            <person name="Miura T."/>
            <person name="Yokobori S."/>
            <person name="Miyagawa K."/>
            <person name="Suzuki Y."/>
            <person name="Kubo T."/>
            <person name="Oyama M."/>
            <person name="Kohara Y."/>
            <person name="Fujiyama A."/>
            <person name="Arakawa K."/>
            <person name="Katayama T."/>
            <person name="Toyoda A."/>
            <person name="Kunieda T."/>
        </authorList>
    </citation>
    <scope>NUCLEOTIDE SEQUENCE [LARGE SCALE GENOMIC DNA]</scope>
    <source>
        <strain evidence="6 7">YOKOZUNA-1</strain>
    </source>
</reference>
<dbReference type="EMBL" id="BDGG01000012">
    <property type="protein sequence ID" value="GAV05536.1"/>
    <property type="molecule type" value="Genomic_DNA"/>
</dbReference>
<feature type="region of interest" description="Disordered" evidence="5">
    <location>
        <begin position="40"/>
        <end position="59"/>
    </location>
</feature>
<keyword evidence="2 4" id="KW-0496">Mitochondrion</keyword>
<comment type="subcellular location">
    <subcellularLocation>
        <location evidence="1 4">Mitochondrion matrix</location>
    </subcellularLocation>
</comment>
<dbReference type="Gene3D" id="1.10.150.250">
    <property type="entry name" value="Flavinator of succinate dehydrogenase"/>
    <property type="match status" value="1"/>
</dbReference>
<proteinExistence type="inferred from homology"/>
<dbReference type="GO" id="GO:0034553">
    <property type="term" value="P:mitochondrial respiratory chain complex II assembly"/>
    <property type="evidence" value="ECO:0007669"/>
    <property type="project" value="TreeGrafter"/>
</dbReference>
<evidence type="ECO:0000256" key="4">
    <source>
        <dbReference type="HAMAP-Rule" id="MF_03057"/>
    </source>
</evidence>
<dbReference type="HAMAP" id="MF_03057">
    <property type="entry name" value="SDHAF2"/>
    <property type="match status" value="1"/>
</dbReference>
<name>A0A1D1VX83_RAMVA</name>
<keyword evidence="3 4" id="KW-0143">Chaperone</keyword>
<dbReference type="AlphaFoldDB" id="A0A1D1VX83"/>
<comment type="function">
    <text evidence="4">Plays an essential role in the assembly of succinate dehydrogenase (SDH), an enzyme complex (also referred to as respiratory complex II) that is a component of both the tricarboxylic acid (TCA) cycle and the mitochondrial electron transport chain, and which couples the oxidation of succinate to fumarate with the reduction of ubiquinone (coenzyme Q) to ubiquinol. Required for flavinylation (covalent attachment of FAD) of the flavoprotein subunit of the SDH catalytic dimer.</text>
</comment>
<dbReference type="GO" id="GO:0005759">
    <property type="term" value="C:mitochondrial matrix"/>
    <property type="evidence" value="ECO:0007669"/>
    <property type="project" value="UniProtKB-SubCell"/>
</dbReference>
<dbReference type="Pfam" id="PF03937">
    <property type="entry name" value="Sdh5"/>
    <property type="match status" value="1"/>
</dbReference>
<protein>
    <recommendedName>
        <fullName evidence="4">Succinate dehydrogenase assembly factor 2, mitochondrial</fullName>
        <shortName evidence="4">SDH assembly factor 2</shortName>
        <shortName evidence="4">SDHAF2</shortName>
    </recommendedName>
</protein>
<feature type="compositionally biased region" description="Basic and acidic residues" evidence="5">
    <location>
        <begin position="44"/>
        <end position="54"/>
    </location>
</feature>
<evidence type="ECO:0000256" key="3">
    <source>
        <dbReference type="ARBA" id="ARBA00023186"/>
    </source>
</evidence>
<sequence length="185" mass="21127">MACPARALSRFGSGLGGSCRQFLGCSRSLPLVRNASRFTPPHNHIADEAGKTSRPESWNLPSPVEIESSEYSTPPLPPYIPRENEPLDVKISRLYYQSRKRGMLENGLLLSTFADEYLEKLTPEQLSVYDLLINLPSNDWDIYYWISGVKPVPEEFQTDVMAMLQDFVQNRGKHSRIRQPDLKER</sequence>
<comment type="caution">
    <text evidence="6">The sequence shown here is derived from an EMBL/GenBank/DDBJ whole genome shotgun (WGS) entry which is preliminary data.</text>
</comment>
<dbReference type="PANTHER" id="PTHR12469:SF2">
    <property type="entry name" value="SUCCINATE DEHYDROGENASE ASSEMBLY FACTOR 2, MITOCHONDRIAL"/>
    <property type="match status" value="1"/>
</dbReference>
<evidence type="ECO:0000256" key="1">
    <source>
        <dbReference type="ARBA" id="ARBA00004305"/>
    </source>
</evidence>
<dbReference type="GO" id="GO:0006099">
    <property type="term" value="P:tricarboxylic acid cycle"/>
    <property type="evidence" value="ECO:0007669"/>
    <property type="project" value="TreeGrafter"/>
</dbReference>
<evidence type="ECO:0000313" key="7">
    <source>
        <dbReference type="Proteomes" id="UP000186922"/>
    </source>
</evidence>
<evidence type="ECO:0000256" key="5">
    <source>
        <dbReference type="SAM" id="MobiDB-lite"/>
    </source>
</evidence>
<keyword evidence="7" id="KW-1185">Reference proteome</keyword>
<dbReference type="STRING" id="947166.A0A1D1VX83"/>
<dbReference type="OrthoDB" id="284292at2759"/>
<organism evidence="6 7">
    <name type="scientific">Ramazzottius varieornatus</name>
    <name type="common">Water bear</name>
    <name type="synonym">Tardigrade</name>
    <dbReference type="NCBI Taxonomy" id="947166"/>
    <lineage>
        <taxon>Eukaryota</taxon>
        <taxon>Metazoa</taxon>
        <taxon>Ecdysozoa</taxon>
        <taxon>Tardigrada</taxon>
        <taxon>Eutardigrada</taxon>
        <taxon>Parachela</taxon>
        <taxon>Hypsibioidea</taxon>
        <taxon>Ramazzottiidae</taxon>
        <taxon>Ramazzottius</taxon>
    </lineage>
</organism>
<dbReference type="InterPro" id="IPR036714">
    <property type="entry name" value="SDH_sf"/>
</dbReference>
<dbReference type="InterPro" id="IPR005631">
    <property type="entry name" value="SDH"/>
</dbReference>
<evidence type="ECO:0000256" key="2">
    <source>
        <dbReference type="ARBA" id="ARBA00023128"/>
    </source>
</evidence>
<dbReference type="FunFam" id="1.10.150.250:FF:000002">
    <property type="entry name" value="Succinate dehydrogenase assembly factor 2, mitochondrial"/>
    <property type="match status" value="1"/>
</dbReference>
<dbReference type="InterPro" id="IPR028882">
    <property type="entry name" value="SDHAF2"/>
</dbReference>
<comment type="subunit">
    <text evidence="4">Interacts with the flavoprotein subunit within the SDH catalytic dimer.</text>
</comment>